<evidence type="ECO:0000256" key="9">
    <source>
        <dbReference type="ARBA" id="ARBA00023235"/>
    </source>
</evidence>
<name>A0AAW2ZGG0_9EUKA</name>
<reference evidence="13 14" key="1">
    <citation type="submission" date="2024-03" db="EMBL/GenBank/DDBJ databases">
        <title>The Acrasis kona genome and developmental transcriptomes reveal deep origins of eukaryotic multicellular pathways.</title>
        <authorList>
            <person name="Sheikh S."/>
            <person name="Fu C.-J."/>
            <person name="Brown M.W."/>
            <person name="Baldauf S.L."/>
        </authorList>
    </citation>
    <scope>NUCLEOTIDE SEQUENCE [LARGE SCALE GENOMIC DNA]</scope>
    <source>
        <strain evidence="13 14">ATCC MYA-3509</strain>
    </source>
</reference>
<dbReference type="EMBL" id="JAOPGA020001505">
    <property type="protein sequence ID" value="KAL0488987.1"/>
    <property type="molecule type" value="Genomic_DNA"/>
</dbReference>
<evidence type="ECO:0000256" key="7">
    <source>
        <dbReference type="ARBA" id="ARBA00022786"/>
    </source>
</evidence>
<protein>
    <submittedName>
        <fullName evidence="13">Peptidyl-prolyl cis-trans isomerase-like</fullName>
    </submittedName>
</protein>
<evidence type="ECO:0000256" key="1">
    <source>
        <dbReference type="ARBA" id="ARBA00000900"/>
    </source>
</evidence>
<feature type="region of interest" description="Disordered" evidence="11">
    <location>
        <begin position="443"/>
        <end position="469"/>
    </location>
</feature>
<keyword evidence="10" id="KW-0539">Nucleus</keyword>
<dbReference type="InterPro" id="IPR044666">
    <property type="entry name" value="Cyclophilin_A-like"/>
</dbReference>
<dbReference type="AlphaFoldDB" id="A0AAW2ZGG0"/>
<evidence type="ECO:0000256" key="4">
    <source>
        <dbReference type="ARBA" id="ARBA00004123"/>
    </source>
</evidence>
<dbReference type="Pfam" id="PF00160">
    <property type="entry name" value="Pro_isomerase"/>
    <property type="match status" value="1"/>
</dbReference>
<dbReference type="FunFam" id="2.40.100.10:FF:000014">
    <property type="entry name" value="Peptidyl-prolyl cis-trans isomerase cyp65"/>
    <property type="match status" value="1"/>
</dbReference>
<keyword evidence="8" id="KW-0697">Rotamase</keyword>
<comment type="catalytic activity">
    <reaction evidence="1">
        <text>S-ubiquitinyl-[E2 ubiquitin-conjugating enzyme]-L-cysteine + [acceptor protein]-L-lysine = [E2 ubiquitin-conjugating enzyme]-L-cysteine + N(6)-ubiquitinyl-[acceptor protein]-L-lysine.</text>
        <dbReference type="EC" id="2.3.2.27"/>
    </reaction>
</comment>
<comment type="caution">
    <text evidence="13">The sequence shown here is derived from an EMBL/GenBank/DDBJ whole genome shotgun (WGS) entry which is preliminary data.</text>
</comment>
<dbReference type="PROSITE" id="PS50072">
    <property type="entry name" value="CSA_PPIASE_2"/>
    <property type="match status" value="1"/>
</dbReference>
<evidence type="ECO:0000256" key="10">
    <source>
        <dbReference type="ARBA" id="ARBA00023242"/>
    </source>
</evidence>
<evidence type="ECO:0000256" key="5">
    <source>
        <dbReference type="ARBA" id="ARBA00007930"/>
    </source>
</evidence>
<comment type="function">
    <text evidence="3">May catalyze the cis-trans isomerization of proline imidic peptide bonds in oligopeptides thereby assisting the folding of proteins. May also function as a chaperone, playing a role in intracellular transport of proteins. May also have a protein ubiquitin ligase activity acting as an E3 ubiquitin protein ligase or as a ubiquitin-ubiquitin ligase promoting elongation of ubiquitin chains on proteins.</text>
</comment>
<dbReference type="InterPro" id="IPR020892">
    <property type="entry name" value="Cyclophilin-type_PPIase_CS"/>
</dbReference>
<evidence type="ECO:0000313" key="13">
    <source>
        <dbReference type="EMBL" id="KAL0488987.1"/>
    </source>
</evidence>
<gene>
    <name evidence="13" type="ORF">AKO1_013424</name>
</gene>
<comment type="subcellular location">
    <subcellularLocation>
        <location evidence="4">Nucleus</location>
    </subcellularLocation>
</comment>
<evidence type="ECO:0000313" key="14">
    <source>
        <dbReference type="Proteomes" id="UP001431209"/>
    </source>
</evidence>
<evidence type="ECO:0000256" key="11">
    <source>
        <dbReference type="SAM" id="MobiDB-lite"/>
    </source>
</evidence>
<keyword evidence="6" id="KW-0808">Transferase</keyword>
<evidence type="ECO:0000256" key="6">
    <source>
        <dbReference type="ARBA" id="ARBA00022679"/>
    </source>
</evidence>
<dbReference type="GO" id="GO:0003755">
    <property type="term" value="F:peptidyl-prolyl cis-trans isomerase activity"/>
    <property type="evidence" value="ECO:0007669"/>
    <property type="project" value="UniProtKB-KW"/>
</dbReference>
<accession>A0AAW2ZGG0</accession>
<dbReference type="GO" id="GO:0061630">
    <property type="term" value="F:ubiquitin protein ligase activity"/>
    <property type="evidence" value="ECO:0007669"/>
    <property type="project" value="UniProtKB-EC"/>
</dbReference>
<feature type="compositionally biased region" description="Basic and acidic residues" evidence="11">
    <location>
        <begin position="454"/>
        <end position="469"/>
    </location>
</feature>
<evidence type="ECO:0000259" key="12">
    <source>
        <dbReference type="PROSITE" id="PS50072"/>
    </source>
</evidence>
<organism evidence="13 14">
    <name type="scientific">Acrasis kona</name>
    <dbReference type="NCBI Taxonomy" id="1008807"/>
    <lineage>
        <taxon>Eukaryota</taxon>
        <taxon>Discoba</taxon>
        <taxon>Heterolobosea</taxon>
        <taxon>Tetramitia</taxon>
        <taxon>Eutetramitia</taxon>
        <taxon>Acrasidae</taxon>
        <taxon>Acrasis</taxon>
    </lineage>
</organism>
<dbReference type="InterPro" id="IPR002130">
    <property type="entry name" value="Cyclophilin-type_PPIase_dom"/>
</dbReference>
<dbReference type="InterPro" id="IPR029000">
    <property type="entry name" value="Cyclophilin-like_dom_sf"/>
</dbReference>
<dbReference type="Proteomes" id="UP001431209">
    <property type="component" value="Unassembled WGS sequence"/>
</dbReference>
<comment type="similarity">
    <text evidence="5">Belongs to the cyclophilin-type PPIase family. PPIL2 subfamily.</text>
</comment>
<dbReference type="PANTHER" id="PTHR45625">
    <property type="entry name" value="PEPTIDYL-PROLYL CIS-TRANS ISOMERASE-RELATED"/>
    <property type="match status" value="1"/>
</dbReference>
<proteinExistence type="inferred from homology"/>
<dbReference type="Gene3D" id="2.40.100.10">
    <property type="entry name" value="Cyclophilin-like"/>
    <property type="match status" value="1"/>
</dbReference>
<comment type="catalytic activity">
    <reaction evidence="2">
        <text>[protein]-peptidylproline (omega=180) = [protein]-peptidylproline (omega=0)</text>
        <dbReference type="Rhea" id="RHEA:16237"/>
        <dbReference type="Rhea" id="RHEA-COMP:10747"/>
        <dbReference type="Rhea" id="RHEA-COMP:10748"/>
        <dbReference type="ChEBI" id="CHEBI:83833"/>
        <dbReference type="ChEBI" id="CHEBI:83834"/>
        <dbReference type="EC" id="5.2.1.8"/>
    </reaction>
</comment>
<evidence type="ECO:0000256" key="3">
    <source>
        <dbReference type="ARBA" id="ARBA00003697"/>
    </source>
</evidence>
<dbReference type="GO" id="GO:0071013">
    <property type="term" value="C:catalytic step 2 spliceosome"/>
    <property type="evidence" value="ECO:0007669"/>
    <property type="project" value="TreeGrafter"/>
</dbReference>
<dbReference type="PROSITE" id="PS00170">
    <property type="entry name" value="CSA_PPIASE_1"/>
    <property type="match status" value="1"/>
</dbReference>
<evidence type="ECO:0000256" key="8">
    <source>
        <dbReference type="ARBA" id="ARBA00023110"/>
    </source>
</evidence>
<evidence type="ECO:0000256" key="2">
    <source>
        <dbReference type="ARBA" id="ARBA00000971"/>
    </source>
</evidence>
<dbReference type="GO" id="GO:0006457">
    <property type="term" value="P:protein folding"/>
    <property type="evidence" value="ECO:0007669"/>
    <property type="project" value="InterPro"/>
</dbReference>
<feature type="domain" description="PPIase cyclophilin-type" evidence="12">
    <location>
        <begin position="256"/>
        <end position="403"/>
    </location>
</feature>
<dbReference type="PANTHER" id="PTHR45625:SF4">
    <property type="entry name" value="PEPTIDYLPROLYL ISOMERASE DOMAIN AND WD REPEAT-CONTAINING PROTEIN 1"/>
    <property type="match status" value="1"/>
</dbReference>
<dbReference type="SUPFAM" id="SSF50891">
    <property type="entry name" value="Cyclophilin-like"/>
    <property type="match status" value="1"/>
</dbReference>
<keyword evidence="9 13" id="KW-0413">Isomerase</keyword>
<dbReference type="PRINTS" id="PR00153">
    <property type="entry name" value="CSAPPISMRASE"/>
</dbReference>
<keyword evidence="14" id="KW-1185">Reference proteome</keyword>
<sequence length="469" mass="53510">MSLGEKEKLRGNQTASEELCPSITVLFRCNPFKMMPNLLPFVHQHHCNPITGEPMEAKDIIKLNWSRDAEGKIHCPMTYKVFNDHTHIVAIKTTGNVYSHDAVQNLNIKIKNWKDLLTDEKFTRSDIITIQDPNNITTKDMSQFHHLKNNLKVITDANSDPLDNINSTASTKKIIEELRQKDAQRRSQGEVNKIIYESDVRAPNTKSSALTSSVMNVLDKDRPEDVKQVRDEQFKSLQYSRMRRQHKGVNAYVTLHTSLGDLNFELYPYCAPKTCDNFITLCERKFYDGVQFHRLIKKFMVQGGDPTGTGRGGESIWKKDFEDEFHQKLKHDGPGVLAMANRGKNTNTSQFYITFAKCEQLDNKHTVFGRLVGGSDVLQSIELVETEGNDRPAQPITINSTTVLKNPYKEDEEEELKRTGEIPVEKPEMGKWFSNPIQATSGGIGKYIKKRPTTHTDQEQEAKKQKLNP</sequence>
<keyword evidence="7" id="KW-0833">Ubl conjugation pathway</keyword>